<protein>
    <recommendedName>
        <fullName evidence="2">Ribosome-binding factor A</fullName>
    </recommendedName>
</protein>
<dbReference type="Proteomes" id="UP000015480">
    <property type="component" value="Chromosome"/>
</dbReference>
<accession>S5YZ51</accession>
<feature type="region of interest" description="Disordered" evidence="3">
    <location>
        <begin position="121"/>
        <end position="159"/>
    </location>
</feature>
<comment type="subcellular location">
    <subcellularLocation>
        <location evidence="2">Cytoplasm</location>
    </subcellularLocation>
</comment>
<keyword evidence="2" id="KW-0963">Cytoplasm</keyword>
<proteinExistence type="inferred from homology"/>
<dbReference type="HAMAP" id="MF_00003">
    <property type="entry name" value="RbfA"/>
    <property type="match status" value="1"/>
</dbReference>
<dbReference type="NCBIfam" id="NF001802">
    <property type="entry name" value="PRK00521.2-5"/>
    <property type="match status" value="1"/>
</dbReference>
<dbReference type="PANTHER" id="PTHR33515">
    <property type="entry name" value="RIBOSOME-BINDING FACTOR A, CHLOROPLASTIC-RELATED"/>
    <property type="match status" value="1"/>
</dbReference>
<dbReference type="OrthoDB" id="9805051at2"/>
<dbReference type="PANTHER" id="PTHR33515:SF1">
    <property type="entry name" value="RIBOSOME-BINDING FACTOR A, CHLOROPLASTIC-RELATED"/>
    <property type="match status" value="1"/>
</dbReference>
<dbReference type="GO" id="GO:0030490">
    <property type="term" value="P:maturation of SSU-rRNA"/>
    <property type="evidence" value="ECO:0007669"/>
    <property type="project" value="UniProtKB-UniRule"/>
</dbReference>
<dbReference type="RefSeq" id="WP_020952117.1">
    <property type="nucleotide sequence ID" value="NC_022041.1"/>
</dbReference>
<dbReference type="KEGG" id="pami:JCM7686_3446"/>
<keyword evidence="5" id="KW-1185">Reference proteome</keyword>
<dbReference type="InterPro" id="IPR020053">
    <property type="entry name" value="Ribosome-bd_factorA_CS"/>
</dbReference>
<sequence length="159" mass="18172">MAQNRFHSGSGPSQRQLRVGELIRRTLSDVLLRAEVHDPDLNRHSITVGEVSASPDLKVATVYVMPLGGHDAQDALKALRRNTRELRHHIAKAMTLKYAPDLRFILDETFDRMDDTRRLFADERVRRDVEAPDEDDLDDDDLDRDGDETDDRDPRGNEA</sequence>
<dbReference type="GO" id="GO:0043024">
    <property type="term" value="F:ribosomal small subunit binding"/>
    <property type="evidence" value="ECO:0007669"/>
    <property type="project" value="TreeGrafter"/>
</dbReference>
<dbReference type="InterPro" id="IPR015946">
    <property type="entry name" value="KH_dom-like_a/b"/>
</dbReference>
<gene>
    <name evidence="2" type="primary">rbfA</name>
    <name evidence="4" type="ORF">JCM7686_3446</name>
</gene>
<dbReference type="PATRIC" id="fig|1367847.3.peg.3480"/>
<dbReference type="HOGENOM" id="CLU_089475_1_0_5"/>
<comment type="function">
    <text evidence="2">One of several proteins that assist in the late maturation steps of the functional core of the 30S ribosomal subunit. Associates with free 30S ribosomal subunits (but not with 30S subunits that are part of 70S ribosomes or polysomes). Required for efficient processing of 16S rRNA. May interact with the 5'-terminal helix region of 16S rRNA.</text>
</comment>
<organism evidence="4 5">
    <name type="scientific">Paracoccus aminophilus JCM 7686</name>
    <dbReference type="NCBI Taxonomy" id="1367847"/>
    <lineage>
        <taxon>Bacteria</taxon>
        <taxon>Pseudomonadati</taxon>
        <taxon>Pseudomonadota</taxon>
        <taxon>Alphaproteobacteria</taxon>
        <taxon>Rhodobacterales</taxon>
        <taxon>Paracoccaceae</taxon>
        <taxon>Paracoccus</taxon>
    </lineage>
</organism>
<evidence type="ECO:0000313" key="5">
    <source>
        <dbReference type="Proteomes" id="UP000015480"/>
    </source>
</evidence>
<dbReference type="STRING" id="1367847.JCM7686_3446"/>
<dbReference type="InterPro" id="IPR000238">
    <property type="entry name" value="RbfA"/>
</dbReference>
<comment type="similarity">
    <text evidence="2">Belongs to the RbfA family.</text>
</comment>
<dbReference type="eggNOG" id="COG0858">
    <property type="taxonomic scope" value="Bacteria"/>
</dbReference>
<dbReference type="PROSITE" id="PS01319">
    <property type="entry name" value="RBFA"/>
    <property type="match status" value="1"/>
</dbReference>
<dbReference type="Gene3D" id="3.30.300.20">
    <property type="match status" value="1"/>
</dbReference>
<evidence type="ECO:0000313" key="4">
    <source>
        <dbReference type="EMBL" id="AGT10481.1"/>
    </source>
</evidence>
<dbReference type="NCBIfam" id="TIGR00082">
    <property type="entry name" value="rbfA"/>
    <property type="match status" value="1"/>
</dbReference>
<evidence type="ECO:0000256" key="1">
    <source>
        <dbReference type="ARBA" id="ARBA00022517"/>
    </source>
</evidence>
<dbReference type="Pfam" id="PF02033">
    <property type="entry name" value="RBFA"/>
    <property type="match status" value="1"/>
</dbReference>
<reference evidence="4 5" key="1">
    <citation type="journal article" date="2014" name="BMC Genomics">
        <title>Architecture and functions of a multipartite genome of the methylotrophic bacterium Paracoccus aminophilus JCM 7686, containing primary and secondary chromids.</title>
        <authorList>
            <person name="Dziewit L."/>
            <person name="Czarnecki J."/>
            <person name="Wibberg D."/>
            <person name="Radlinska M."/>
            <person name="Mrozek P."/>
            <person name="Szymczak M."/>
            <person name="Schluter A."/>
            <person name="Puhler A."/>
            <person name="Bartosik D."/>
        </authorList>
    </citation>
    <scope>NUCLEOTIDE SEQUENCE [LARGE SCALE GENOMIC DNA]</scope>
    <source>
        <strain evidence="4">JCM 7686</strain>
    </source>
</reference>
<dbReference type="InterPro" id="IPR023799">
    <property type="entry name" value="RbfA_dom_sf"/>
</dbReference>
<dbReference type="GO" id="GO:0005829">
    <property type="term" value="C:cytosol"/>
    <property type="evidence" value="ECO:0007669"/>
    <property type="project" value="TreeGrafter"/>
</dbReference>
<evidence type="ECO:0000256" key="3">
    <source>
        <dbReference type="SAM" id="MobiDB-lite"/>
    </source>
</evidence>
<feature type="compositionally biased region" description="Acidic residues" evidence="3">
    <location>
        <begin position="131"/>
        <end position="151"/>
    </location>
</feature>
<feature type="compositionally biased region" description="Basic and acidic residues" evidence="3">
    <location>
        <begin position="121"/>
        <end position="130"/>
    </location>
</feature>
<dbReference type="SUPFAM" id="SSF89919">
    <property type="entry name" value="Ribosome-binding factor A, RbfA"/>
    <property type="match status" value="1"/>
</dbReference>
<keyword evidence="1 2" id="KW-0690">Ribosome biogenesis</keyword>
<dbReference type="AlphaFoldDB" id="S5YZ51"/>
<evidence type="ECO:0000256" key="2">
    <source>
        <dbReference type="HAMAP-Rule" id="MF_00003"/>
    </source>
</evidence>
<name>S5YZ51_PARAH</name>
<comment type="subunit">
    <text evidence="2">Monomer. Binds 30S ribosomal subunits, but not 50S ribosomal subunits or 70S ribosomes.</text>
</comment>
<dbReference type="EMBL" id="CP006650">
    <property type="protein sequence ID" value="AGT10481.1"/>
    <property type="molecule type" value="Genomic_DNA"/>
</dbReference>